<dbReference type="InterPro" id="IPR036047">
    <property type="entry name" value="F-box-like_dom_sf"/>
</dbReference>
<dbReference type="InterPro" id="IPR001810">
    <property type="entry name" value="F-box_dom"/>
</dbReference>
<feature type="region of interest" description="Disordered" evidence="1">
    <location>
        <begin position="553"/>
        <end position="610"/>
    </location>
</feature>
<evidence type="ECO:0000313" key="4">
    <source>
        <dbReference type="Proteomes" id="UP000193944"/>
    </source>
</evidence>
<accession>A0A1Y1XKZ2</accession>
<feature type="compositionally biased region" description="Polar residues" evidence="1">
    <location>
        <begin position="305"/>
        <end position="323"/>
    </location>
</feature>
<dbReference type="SUPFAM" id="SSF81383">
    <property type="entry name" value="F-box domain"/>
    <property type="match status" value="1"/>
</dbReference>
<dbReference type="AlphaFoldDB" id="A0A1Y1XKZ2"/>
<reference evidence="3 4" key="1">
    <citation type="submission" date="2016-08" db="EMBL/GenBank/DDBJ databases">
        <title>A Parts List for Fungal Cellulosomes Revealed by Comparative Genomics.</title>
        <authorList>
            <consortium name="DOE Joint Genome Institute"/>
            <person name="Haitjema C.H."/>
            <person name="Gilmore S.P."/>
            <person name="Henske J.K."/>
            <person name="Solomon K.V."/>
            <person name="De Groot R."/>
            <person name="Kuo A."/>
            <person name="Mondo S.J."/>
            <person name="Salamov A.A."/>
            <person name="Labutti K."/>
            <person name="Zhao Z."/>
            <person name="Chiniquy J."/>
            <person name="Barry K."/>
            <person name="Brewer H.M."/>
            <person name="Purvine S.O."/>
            <person name="Wright A.T."/>
            <person name="Boxma B."/>
            <person name="Van Alen T."/>
            <person name="Hackstein J.H."/>
            <person name="Baker S.E."/>
            <person name="Grigoriev I.V."/>
            <person name="O'Malley M.A."/>
        </authorList>
    </citation>
    <scope>NUCLEOTIDE SEQUENCE [LARGE SCALE GENOMIC DNA]</scope>
    <source>
        <strain evidence="3 4">S4</strain>
    </source>
</reference>
<dbReference type="Pfam" id="PF12937">
    <property type="entry name" value="F-box-like"/>
    <property type="match status" value="1"/>
</dbReference>
<name>A0A1Y1XKZ2_9FUNG</name>
<gene>
    <name evidence="3" type="ORF">BCR32DRAFT_324962</name>
</gene>
<dbReference type="EMBL" id="MCFG01000021">
    <property type="protein sequence ID" value="ORX86429.1"/>
    <property type="molecule type" value="Genomic_DNA"/>
</dbReference>
<reference evidence="3 4" key="2">
    <citation type="submission" date="2016-08" db="EMBL/GenBank/DDBJ databases">
        <title>Pervasive Adenine N6-methylation of Active Genes in Fungi.</title>
        <authorList>
            <consortium name="DOE Joint Genome Institute"/>
            <person name="Mondo S.J."/>
            <person name="Dannebaum R.O."/>
            <person name="Kuo R.C."/>
            <person name="Labutti K."/>
            <person name="Haridas S."/>
            <person name="Kuo A."/>
            <person name="Salamov A."/>
            <person name="Ahrendt S.R."/>
            <person name="Lipzen A."/>
            <person name="Sullivan W."/>
            <person name="Andreopoulos W.B."/>
            <person name="Clum A."/>
            <person name="Lindquist E."/>
            <person name="Daum C."/>
            <person name="Ramamoorthy G.K."/>
            <person name="Gryganskyi A."/>
            <person name="Culley D."/>
            <person name="Magnuson J.K."/>
            <person name="James T.Y."/>
            <person name="O'Malley M.A."/>
            <person name="Stajich J.E."/>
            <person name="Spatafora J.W."/>
            <person name="Visel A."/>
            <person name="Grigoriev I.V."/>
        </authorList>
    </citation>
    <scope>NUCLEOTIDE SEQUENCE [LARGE SCALE GENOMIC DNA]</scope>
    <source>
        <strain evidence="3 4">S4</strain>
    </source>
</reference>
<keyword evidence="4" id="KW-1185">Reference proteome</keyword>
<protein>
    <recommendedName>
        <fullName evidence="2">F-box domain-containing protein</fullName>
    </recommendedName>
</protein>
<feature type="compositionally biased region" description="Low complexity" evidence="1">
    <location>
        <begin position="577"/>
        <end position="587"/>
    </location>
</feature>
<organism evidence="3 4">
    <name type="scientific">Anaeromyces robustus</name>
    <dbReference type="NCBI Taxonomy" id="1754192"/>
    <lineage>
        <taxon>Eukaryota</taxon>
        <taxon>Fungi</taxon>
        <taxon>Fungi incertae sedis</taxon>
        <taxon>Chytridiomycota</taxon>
        <taxon>Chytridiomycota incertae sedis</taxon>
        <taxon>Neocallimastigomycetes</taxon>
        <taxon>Neocallimastigales</taxon>
        <taxon>Neocallimastigaceae</taxon>
        <taxon>Anaeromyces</taxon>
    </lineage>
</organism>
<dbReference type="PANTHER" id="PTHR13318">
    <property type="entry name" value="PARTNER OF PAIRED, ISOFORM B-RELATED"/>
    <property type="match status" value="1"/>
</dbReference>
<dbReference type="InterPro" id="IPR032675">
    <property type="entry name" value="LRR_dom_sf"/>
</dbReference>
<dbReference type="Proteomes" id="UP000193944">
    <property type="component" value="Unassembled WGS sequence"/>
</dbReference>
<feature type="region of interest" description="Disordered" evidence="1">
    <location>
        <begin position="299"/>
        <end position="353"/>
    </location>
</feature>
<dbReference type="GO" id="GO:0019005">
    <property type="term" value="C:SCF ubiquitin ligase complex"/>
    <property type="evidence" value="ECO:0007669"/>
    <property type="project" value="TreeGrafter"/>
</dbReference>
<feature type="compositionally biased region" description="Low complexity" evidence="1">
    <location>
        <begin position="324"/>
        <end position="353"/>
    </location>
</feature>
<dbReference type="GO" id="GO:0031146">
    <property type="term" value="P:SCF-dependent proteasomal ubiquitin-dependent protein catabolic process"/>
    <property type="evidence" value="ECO:0007669"/>
    <property type="project" value="TreeGrafter"/>
</dbReference>
<proteinExistence type="predicted"/>
<dbReference type="OrthoDB" id="10257471at2759"/>
<feature type="compositionally biased region" description="Acidic residues" evidence="1">
    <location>
        <begin position="553"/>
        <end position="563"/>
    </location>
</feature>
<evidence type="ECO:0000256" key="1">
    <source>
        <dbReference type="SAM" id="MobiDB-lite"/>
    </source>
</evidence>
<dbReference type="Gene3D" id="3.80.10.10">
    <property type="entry name" value="Ribonuclease Inhibitor"/>
    <property type="match status" value="2"/>
</dbReference>
<sequence>MAENRFSLQLDLDLGNDIQLDKDLDFDNFKKQFLTDEPEEINKKSPVSPVSPISPTKTSYQNANINNSIVKTPTAQKRTSSIIAISKYLNDRYKTDNNGKGDNISSLLYKVGDFFLKKGNDNNKEINNDVFVPTSTSNMPSAVIMNILLNMKSSNDLFHAALVCKRWASIALPLLYSRVYIKNENNFKICLKMKKCNKVCQLCSNNNYVPIPSKYKGLIQELIVSTTHIDINKLNPNSSPVIPIHKSSNKQRLSLQSTLSNSSYLSNTSSNRLGRRDSEVSIGSSLSTLSNSLYNFPINEEESNEPTSHSPSETKQRNSSSLAISTTTSPTNSSTISSPTLISSEGNTNSNSSLSELLNMPLVIGTSTSSNTTPPLNINTSVNRAIKRSSLTGSSSSPRLSQNNSSFQSDQFFEEHIIHCAIGGNLKVLKLVNMSLPNLNTMLKYISPKQLKHLEVTTIHKRMTLEIDSLLNYLKHCESLTYLGLGFCTDHCSCWYDDNAKSLIYRLVKSLPSHLKSLRFFCSNMVTRDTLITISHKCPELEKLDLTEAWFELEEEEEEEENNDMNNSFENGKDANKGNNDNNNNNNSTSFSEEEDKQEHEENSSSTITSSLITKSNKKKFKFSNLKYFGCRGSGGLATTKTVLNLIRSAPKLCNLNLDSPNEMTPVSNNNIQNNAGRRSVSLNSNLSNRNSTINNNKYVTSSDLTLKLFETILTHGNTENWKTLFLGPHLRSCSLGNLHCIALFSHLEVLQLSWVCDDTLLNEITEQCENLKVLDISYSSVSDNGLKKTFIENGYGKHLEWLGIHSCSQITNEGKLLLVSEMPKLYGILTEKVALYWINNHFELRGWRGMNGYKQYIL</sequence>
<comment type="caution">
    <text evidence="3">The sequence shown here is derived from an EMBL/GenBank/DDBJ whole genome shotgun (WGS) entry which is preliminary data.</text>
</comment>
<dbReference type="CDD" id="cd09917">
    <property type="entry name" value="F-box_SF"/>
    <property type="match status" value="1"/>
</dbReference>
<evidence type="ECO:0000259" key="2">
    <source>
        <dbReference type="Pfam" id="PF12937"/>
    </source>
</evidence>
<feature type="domain" description="F-box" evidence="2">
    <location>
        <begin position="137"/>
        <end position="181"/>
    </location>
</feature>
<evidence type="ECO:0000313" key="3">
    <source>
        <dbReference type="EMBL" id="ORX86429.1"/>
    </source>
</evidence>